<proteinExistence type="predicted"/>
<dbReference type="AlphaFoldDB" id="A0A9P6HN24"/>
<reference evidence="1" key="1">
    <citation type="journal article" date="2020" name="Nat. Commun.">
        <title>Large-scale genome sequencing of mycorrhizal fungi provides insights into the early evolution of symbiotic traits.</title>
        <authorList>
            <person name="Miyauchi S."/>
            <person name="Kiss E."/>
            <person name="Kuo A."/>
            <person name="Drula E."/>
            <person name="Kohler A."/>
            <person name="Sanchez-Garcia M."/>
            <person name="Morin E."/>
            <person name="Andreopoulos B."/>
            <person name="Barry K.W."/>
            <person name="Bonito G."/>
            <person name="Buee M."/>
            <person name="Carver A."/>
            <person name="Chen C."/>
            <person name="Cichocki N."/>
            <person name="Clum A."/>
            <person name="Culley D."/>
            <person name="Crous P.W."/>
            <person name="Fauchery L."/>
            <person name="Girlanda M."/>
            <person name="Hayes R.D."/>
            <person name="Keri Z."/>
            <person name="LaButti K."/>
            <person name="Lipzen A."/>
            <person name="Lombard V."/>
            <person name="Magnuson J."/>
            <person name="Maillard F."/>
            <person name="Murat C."/>
            <person name="Nolan M."/>
            <person name="Ohm R.A."/>
            <person name="Pangilinan J."/>
            <person name="Pereira M.F."/>
            <person name="Perotto S."/>
            <person name="Peter M."/>
            <person name="Pfister S."/>
            <person name="Riley R."/>
            <person name="Sitrit Y."/>
            <person name="Stielow J.B."/>
            <person name="Szollosi G."/>
            <person name="Zifcakova L."/>
            <person name="Stursova M."/>
            <person name="Spatafora J.W."/>
            <person name="Tedersoo L."/>
            <person name="Vaario L.M."/>
            <person name="Yamada A."/>
            <person name="Yan M."/>
            <person name="Wang P."/>
            <person name="Xu J."/>
            <person name="Bruns T."/>
            <person name="Baldrian P."/>
            <person name="Vilgalys R."/>
            <person name="Dunand C."/>
            <person name="Henrissat B."/>
            <person name="Grigoriev I.V."/>
            <person name="Hibbett D."/>
            <person name="Nagy L.G."/>
            <person name="Martin F.M."/>
        </authorList>
    </citation>
    <scope>NUCLEOTIDE SEQUENCE</scope>
    <source>
        <strain evidence="1">UH-Tt-Lm1</strain>
    </source>
</reference>
<protein>
    <submittedName>
        <fullName evidence="1">Uncharacterized protein</fullName>
    </submittedName>
</protein>
<organism evidence="1 2">
    <name type="scientific">Thelephora terrestris</name>
    <dbReference type="NCBI Taxonomy" id="56493"/>
    <lineage>
        <taxon>Eukaryota</taxon>
        <taxon>Fungi</taxon>
        <taxon>Dikarya</taxon>
        <taxon>Basidiomycota</taxon>
        <taxon>Agaricomycotina</taxon>
        <taxon>Agaricomycetes</taxon>
        <taxon>Thelephorales</taxon>
        <taxon>Thelephoraceae</taxon>
        <taxon>Thelephora</taxon>
    </lineage>
</organism>
<keyword evidence="2" id="KW-1185">Reference proteome</keyword>
<sequence length="353" mass="40148">MPTRSAEEAQLSDTDDETRNIRLKTRNTRLKTTHETPIPTAETAQANSDVRLLDPLSYVNIPTPHPLDIQGWHRDRALEHVDSHDIHTWMDNYRHKVLVYKAYGGRIEDRKEEVKIRDLIKTTLGMEFNPTIIVPKPAKFNPTIIVPEPDTMKGPRPFCALVQGMGQQHADDLISRKYISTKDISIFIIPFSSAPTTFVTTLTGFRFRDETDQETEAIVKSVVERTLFDGDDSPATMYLKRLATPLRNNIPDPMNESVCEAIRYLRASIVFRRLAFLRFKGDVSFAKKTARLRALESNLPVASSARENYWKAETHPEPYECCRCLQESSTLMNSVSIPLPISGSLPLQAEHDL</sequence>
<evidence type="ECO:0000313" key="2">
    <source>
        <dbReference type="Proteomes" id="UP000736335"/>
    </source>
</evidence>
<dbReference type="Proteomes" id="UP000736335">
    <property type="component" value="Unassembled WGS sequence"/>
</dbReference>
<evidence type="ECO:0000313" key="1">
    <source>
        <dbReference type="EMBL" id="KAF9791003.1"/>
    </source>
</evidence>
<dbReference type="EMBL" id="WIUZ02000002">
    <property type="protein sequence ID" value="KAF9791003.1"/>
    <property type="molecule type" value="Genomic_DNA"/>
</dbReference>
<name>A0A9P6HN24_9AGAM</name>
<gene>
    <name evidence="1" type="ORF">BJ322DRAFT_1208279</name>
</gene>
<reference evidence="1" key="2">
    <citation type="submission" date="2020-11" db="EMBL/GenBank/DDBJ databases">
        <authorList>
            <consortium name="DOE Joint Genome Institute"/>
            <person name="Kuo A."/>
            <person name="Miyauchi S."/>
            <person name="Kiss E."/>
            <person name="Drula E."/>
            <person name="Kohler A."/>
            <person name="Sanchez-Garcia M."/>
            <person name="Andreopoulos B."/>
            <person name="Barry K.W."/>
            <person name="Bonito G."/>
            <person name="Buee M."/>
            <person name="Carver A."/>
            <person name="Chen C."/>
            <person name="Cichocki N."/>
            <person name="Clum A."/>
            <person name="Culley D."/>
            <person name="Crous P.W."/>
            <person name="Fauchery L."/>
            <person name="Girlanda M."/>
            <person name="Hayes R."/>
            <person name="Keri Z."/>
            <person name="Labutti K."/>
            <person name="Lipzen A."/>
            <person name="Lombard V."/>
            <person name="Magnuson J."/>
            <person name="Maillard F."/>
            <person name="Morin E."/>
            <person name="Murat C."/>
            <person name="Nolan M."/>
            <person name="Ohm R."/>
            <person name="Pangilinan J."/>
            <person name="Pereira M."/>
            <person name="Perotto S."/>
            <person name="Peter M."/>
            <person name="Riley R."/>
            <person name="Sitrit Y."/>
            <person name="Stielow B."/>
            <person name="Szollosi G."/>
            <person name="Zifcakova L."/>
            <person name="Stursova M."/>
            <person name="Spatafora J.W."/>
            <person name="Tedersoo L."/>
            <person name="Vaario L.-M."/>
            <person name="Yamada A."/>
            <person name="Yan M."/>
            <person name="Wang P."/>
            <person name="Xu J."/>
            <person name="Bruns T."/>
            <person name="Baldrian P."/>
            <person name="Vilgalys R."/>
            <person name="Henrissat B."/>
            <person name="Grigoriev I.V."/>
            <person name="Hibbett D."/>
            <person name="Nagy L.G."/>
            <person name="Martin F.M."/>
        </authorList>
    </citation>
    <scope>NUCLEOTIDE SEQUENCE</scope>
    <source>
        <strain evidence="1">UH-Tt-Lm1</strain>
    </source>
</reference>
<accession>A0A9P6HN24</accession>
<comment type="caution">
    <text evidence="1">The sequence shown here is derived from an EMBL/GenBank/DDBJ whole genome shotgun (WGS) entry which is preliminary data.</text>
</comment>